<dbReference type="InterPro" id="IPR051653">
    <property type="entry name" value="E3_ligase_sorting_rcpt"/>
</dbReference>
<evidence type="ECO:0000256" key="4">
    <source>
        <dbReference type="ARBA" id="ARBA00022771"/>
    </source>
</evidence>
<dbReference type="PANTHER" id="PTHR47168">
    <property type="entry name" value="RING ZINC FINGER DOMAIN SUPERFAMILY PROTEIN-RELATED"/>
    <property type="match status" value="1"/>
</dbReference>
<evidence type="ECO:0000256" key="8">
    <source>
        <dbReference type="PROSITE-ProRule" id="PRU00175"/>
    </source>
</evidence>
<keyword evidence="5" id="KW-0862">Zinc</keyword>
<dbReference type="InterPro" id="IPR013083">
    <property type="entry name" value="Znf_RING/FYVE/PHD"/>
</dbReference>
<keyword evidence="4 8" id="KW-0863">Zinc-finger</keyword>
<keyword evidence="7" id="KW-0472">Membrane</keyword>
<evidence type="ECO:0000256" key="5">
    <source>
        <dbReference type="ARBA" id="ARBA00022833"/>
    </source>
</evidence>
<reference evidence="11" key="1">
    <citation type="journal article" date="2013" name="Nature">
        <title>Pan genome of the phytoplankton Emiliania underpins its global distribution.</title>
        <authorList>
            <person name="Read B.A."/>
            <person name="Kegel J."/>
            <person name="Klute M.J."/>
            <person name="Kuo A."/>
            <person name="Lefebvre S.C."/>
            <person name="Maumus F."/>
            <person name="Mayer C."/>
            <person name="Miller J."/>
            <person name="Monier A."/>
            <person name="Salamov A."/>
            <person name="Young J."/>
            <person name="Aguilar M."/>
            <person name="Claverie J.M."/>
            <person name="Frickenhaus S."/>
            <person name="Gonzalez K."/>
            <person name="Herman E.K."/>
            <person name="Lin Y.C."/>
            <person name="Napier J."/>
            <person name="Ogata H."/>
            <person name="Sarno A.F."/>
            <person name="Shmutz J."/>
            <person name="Schroeder D."/>
            <person name="de Vargas C."/>
            <person name="Verret F."/>
            <person name="von Dassow P."/>
            <person name="Valentin K."/>
            <person name="Van de Peer Y."/>
            <person name="Wheeler G."/>
            <person name="Dacks J.B."/>
            <person name="Delwiche C.F."/>
            <person name="Dyhrman S.T."/>
            <person name="Glockner G."/>
            <person name="John U."/>
            <person name="Richards T."/>
            <person name="Worden A.Z."/>
            <person name="Zhang X."/>
            <person name="Grigoriev I.V."/>
            <person name="Allen A.E."/>
            <person name="Bidle K."/>
            <person name="Borodovsky M."/>
            <person name="Bowler C."/>
            <person name="Brownlee C."/>
            <person name="Cock J.M."/>
            <person name="Elias M."/>
            <person name="Gladyshev V.N."/>
            <person name="Groth M."/>
            <person name="Guda C."/>
            <person name="Hadaegh A."/>
            <person name="Iglesias-Rodriguez M.D."/>
            <person name="Jenkins J."/>
            <person name="Jones B.M."/>
            <person name="Lawson T."/>
            <person name="Leese F."/>
            <person name="Lindquist E."/>
            <person name="Lobanov A."/>
            <person name="Lomsadze A."/>
            <person name="Malik S.B."/>
            <person name="Marsh M.E."/>
            <person name="Mackinder L."/>
            <person name="Mock T."/>
            <person name="Mueller-Roeber B."/>
            <person name="Pagarete A."/>
            <person name="Parker M."/>
            <person name="Probert I."/>
            <person name="Quesneville H."/>
            <person name="Raines C."/>
            <person name="Rensing S.A."/>
            <person name="Riano-Pachon D.M."/>
            <person name="Richier S."/>
            <person name="Rokitta S."/>
            <person name="Shiraiwa Y."/>
            <person name="Soanes D.M."/>
            <person name="van der Giezen M."/>
            <person name="Wahlund T.M."/>
            <person name="Williams B."/>
            <person name="Wilson W."/>
            <person name="Wolfe G."/>
            <person name="Wurch L.L."/>
        </authorList>
    </citation>
    <scope>NUCLEOTIDE SEQUENCE</scope>
</reference>
<dbReference type="HOGENOM" id="CLU_2763187_0_0_1"/>
<reference evidence="10" key="2">
    <citation type="submission" date="2024-10" db="UniProtKB">
        <authorList>
            <consortium name="EnsemblProtists"/>
        </authorList>
    </citation>
    <scope>IDENTIFICATION</scope>
</reference>
<name>A0A0D3L136_EMIH1</name>
<dbReference type="GeneID" id="17286991"/>
<dbReference type="PaxDb" id="2903-EOD41721"/>
<organism evidence="10 11">
    <name type="scientific">Emiliania huxleyi (strain CCMP1516)</name>
    <dbReference type="NCBI Taxonomy" id="280463"/>
    <lineage>
        <taxon>Eukaryota</taxon>
        <taxon>Haptista</taxon>
        <taxon>Haptophyta</taxon>
        <taxon>Prymnesiophyceae</taxon>
        <taxon>Isochrysidales</taxon>
        <taxon>Noelaerhabdaceae</taxon>
        <taxon>Emiliania</taxon>
    </lineage>
</organism>
<dbReference type="STRING" id="2903.R1G101"/>
<keyword evidence="2" id="KW-0812">Transmembrane</keyword>
<dbReference type="PANTHER" id="PTHR47168:SF1">
    <property type="entry name" value="OS02G0798600 PROTEIN"/>
    <property type="match status" value="1"/>
</dbReference>
<accession>A0A0D3L136</accession>
<evidence type="ECO:0000256" key="1">
    <source>
        <dbReference type="ARBA" id="ARBA00004167"/>
    </source>
</evidence>
<keyword evidence="3" id="KW-0479">Metal-binding</keyword>
<evidence type="ECO:0000256" key="6">
    <source>
        <dbReference type="ARBA" id="ARBA00022989"/>
    </source>
</evidence>
<dbReference type="Proteomes" id="UP000013827">
    <property type="component" value="Unassembled WGS sequence"/>
</dbReference>
<dbReference type="Gene3D" id="3.30.40.10">
    <property type="entry name" value="Zinc/RING finger domain, C3HC4 (zinc finger)"/>
    <property type="match status" value="1"/>
</dbReference>
<feature type="domain" description="RING-type" evidence="9">
    <location>
        <begin position="12"/>
        <end position="55"/>
    </location>
</feature>
<sequence>MEHIGGGEVEECRICCEEYAHGSRKRILPCNHAFHPACVDLWLLGSRAAARQLSPAGAARALELDGHEPR</sequence>
<dbReference type="GO" id="GO:0008270">
    <property type="term" value="F:zinc ion binding"/>
    <property type="evidence" value="ECO:0007669"/>
    <property type="project" value="UniProtKB-KW"/>
</dbReference>
<dbReference type="GO" id="GO:0016020">
    <property type="term" value="C:membrane"/>
    <property type="evidence" value="ECO:0007669"/>
    <property type="project" value="UniProtKB-SubCell"/>
</dbReference>
<evidence type="ECO:0000256" key="3">
    <source>
        <dbReference type="ARBA" id="ARBA00022723"/>
    </source>
</evidence>
<dbReference type="AlphaFoldDB" id="A0A0D3L136"/>
<dbReference type="PROSITE" id="PS50089">
    <property type="entry name" value="ZF_RING_2"/>
    <property type="match status" value="1"/>
</dbReference>
<dbReference type="InterPro" id="IPR001841">
    <property type="entry name" value="Znf_RING"/>
</dbReference>
<dbReference type="KEGG" id="ehx:EMIHUDRAFT_194195"/>
<evidence type="ECO:0000313" key="10">
    <source>
        <dbReference type="EnsemblProtists" id="EOD41721"/>
    </source>
</evidence>
<dbReference type="EnsemblProtists" id="EOD41721">
    <property type="protein sequence ID" value="EOD41721"/>
    <property type="gene ID" value="EMIHUDRAFT_194195"/>
</dbReference>
<dbReference type="Pfam" id="PF17123">
    <property type="entry name" value="zf-RING_11"/>
    <property type="match status" value="1"/>
</dbReference>
<keyword evidence="11" id="KW-1185">Reference proteome</keyword>
<comment type="subcellular location">
    <subcellularLocation>
        <location evidence="1">Membrane</location>
        <topology evidence="1">Single-pass membrane protein</topology>
    </subcellularLocation>
</comment>
<proteinExistence type="predicted"/>
<keyword evidence="6" id="KW-1133">Transmembrane helix</keyword>
<evidence type="ECO:0000256" key="2">
    <source>
        <dbReference type="ARBA" id="ARBA00022692"/>
    </source>
</evidence>
<dbReference type="RefSeq" id="XP_005794150.1">
    <property type="nucleotide sequence ID" value="XM_005794093.1"/>
</dbReference>
<evidence type="ECO:0000256" key="7">
    <source>
        <dbReference type="ARBA" id="ARBA00023136"/>
    </source>
</evidence>
<evidence type="ECO:0000259" key="9">
    <source>
        <dbReference type="PROSITE" id="PS50089"/>
    </source>
</evidence>
<evidence type="ECO:0000313" key="11">
    <source>
        <dbReference type="Proteomes" id="UP000013827"/>
    </source>
</evidence>
<dbReference type="SUPFAM" id="SSF57850">
    <property type="entry name" value="RING/U-box"/>
    <property type="match status" value="1"/>
</dbReference>
<protein>
    <recommendedName>
        <fullName evidence="9">RING-type domain-containing protein</fullName>
    </recommendedName>
</protein>